<dbReference type="GO" id="GO:0009307">
    <property type="term" value="P:DNA restriction-modification system"/>
    <property type="evidence" value="ECO:0007669"/>
    <property type="project" value="InterPro"/>
</dbReference>
<comment type="caution">
    <text evidence="1">The sequence shown here is derived from an EMBL/GenBank/DDBJ whole genome shotgun (WGS) entry which is preliminary data.</text>
</comment>
<dbReference type="GO" id="GO:0004519">
    <property type="term" value="F:endonuclease activity"/>
    <property type="evidence" value="ECO:0007669"/>
    <property type="project" value="UniProtKB-KW"/>
</dbReference>
<dbReference type="PANTHER" id="PTHR38733:SF1">
    <property type="entry name" value="TYPE IV METHYL-DIRECTED RESTRICTION ENZYME ECOKMCRBC"/>
    <property type="match status" value="1"/>
</dbReference>
<organism evidence="1 2">
    <name type="scientific">Xylanibacter ruminicola</name>
    <name type="common">Prevotella ruminicola</name>
    <dbReference type="NCBI Taxonomy" id="839"/>
    <lineage>
        <taxon>Bacteria</taxon>
        <taxon>Pseudomonadati</taxon>
        <taxon>Bacteroidota</taxon>
        <taxon>Bacteroidia</taxon>
        <taxon>Bacteroidales</taxon>
        <taxon>Prevotellaceae</taxon>
        <taxon>Xylanibacter</taxon>
    </lineage>
</organism>
<sequence length="345" mass="41150">MTEDKGILIRNIYYMLAYAFQELRQNNYAEITGEDFTDIYDLFAEILIRGVSYQLKQGLYREYVEKNESLHTVKGKIDMRGTIANKMRNIQRIACDYDELSENNIYNQIIVSTASILTQHTDVKKEKKSKIKQLMLFFQNVQPVDVHAIRWNSLRFDRNNRNYRMLLYLCYFIISEWVMTTENGKFKMREFSDDHMCRLFEKFVLAYYKKHHPELKPCAAQIDWNIELEQSTTNILPIMQTDILLTMEERTLIIDTKYYAQSMQQQYNKATIHSNNLYQIHTYVTEYDEEHKGNVDGMLLYAKTQEEIVPDGQIKRKDGNFIYFRTLDLNTDFDAIKERLDSFVN</sequence>
<dbReference type="InterPro" id="IPR019292">
    <property type="entry name" value="McrC"/>
</dbReference>
<dbReference type="PIRSF" id="PIRSF003109">
    <property type="entry name" value="McrC"/>
    <property type="match status" value="1"/>
</dbReference>
<dbReference type="GO" id="GO:0016787">
    <property type="term" value="F:hydrolase activity"/>
    <property type="evidence" value="ECO:0007669"/>
    <property type="project" value="UniProtKB-KW"/>
</dbReference>
<proteinExistence type="predicted"/>
<dbReference type="PANTHER" id="PTHR38733">
    <property type="entry name" value="PROTEIN MCRC"/>
    <property type="match status" value="1"/>
</dbReference>
<dbReference type="AlphaFoldDB" id="A0A928BRR7"/>
<keyword evidence="1" id="KW-0255">Endonuclease</keyword>
<accession>A0A928BRR7</accession>
<reference evidence="1" key="1">
    <citation type="submission" date="2019-04" db="EMBL/GenBank/DDBJ databases">
        <title>Evolution of Biomass-Degrading Anaerobic Consortia Revealed by Metagenomics.</title>
        <authorList>
            <person name="Peng X."/>
        </authorList>
    </citation>
    <scope>NUCLEOTIDE SEQUENCE</scope>
    <source>
        <strain evidence="1">SIG141</strain>
    </source>
</reference>
<dbReference type="Proteomes" id="UP000763088">
    <property type="component" value="Unassembled WGS sequence"/>
</dbReference>
<dbReference type="EMBL" id="SUYD01000006">
    <property type="protein sequence ID" value="MBE6266054.1"/>
    <property type="molecule type" value="Genomic_DNA"/>
</dbReference>
<dbReference type="NCBIfam" id="NF007277">
    <property type="entry name" value="PRK09736.1"/>
    <property type="match status" value="1"/>
</dbReference>
<dbReference type="Pfam" id="PF10117">
    <property type="entry name" value="McrBC"/>
    <property type="match status" value="1"/>
</dbReference>
<dbReference type="InterPro" id="IPR014407">
    <property type="entry name" value="McrC_bac"/>
</dbReference>
<name>A0A928BRR7_XYLRU</name>
<evidence type="ECO:0000313" key="2">
    <source>
        <dbReference type="Proteomes" id="UP000763088"/>
    </source>
</evidence>
<dbReference type="EC" id="3.1.21.-" evidence="1"/>
<evidence type="ECO:0000313" key="1">
    <source>
        <dbReference type="EMBL" id="MBE6266054.1"/>
    </source>
</evidence>
<keyword evidence="1" id="KW-0540">Nuclease</keyword>
<gene>
    <name evidence="1" type="primary">mcrC</name>
    <name evidence="1" type="ORF">E7102_06260</name>
</gene>
<protein>
    <submittedName>
        <fullName evidence="1">5-methylcytosine-specific restriction endonuclease system specificity protein McrC</fullName>
        <ecNumber evidence="1">3.1.21.-</ecNumber>
    </submittedName>
</protein>
<keyword evidence="1" id="KW-0378">Hydrolase</keyword>